<feature type="region of interest" description="Disordered" evidence="1">
    <location>
        <begin position="1"/>
        <end position="72"/>
    </location>
</feature>
<feature type="compositionally biased region" description="Polar residues" evidence="1">
    <location>
        <begin position="1"/>
        <end position="11"/>
    </location>
</feature>
<name>A0A919NEW3_9ACTN</name>
<evidence type="ECO:0000313" key="2">
    <source>
        <dbReference type="EMBL" id="GIF09300.1"/>
    </source>
</evidence>
<sequence>MPTLLTDTSAHPPTPPRSSTETSTAAPTAKLQGWPTPATACRTPGNGPATDSAAPRLGHPRDIVGLGEAPGC</sequence>
<keyword evidence="3" id="KW-1185">Reference proteome</keyword>
<gene>
    <name evidence="2" type="ORF">Asi03nite_68380</name>
</gene>
<organism evidence="2 3">
    <name type="scientific">Actinoplanes siamensis</name>
    <dbReference type="NCBI Taxonomy" id="1223317"/>
    <lineage>
        <taxon>Bacteria</taxon>
        <taxon>Bacillati</taxon>
        <taxon>Actinomycetota</taxon>
        <taxon>Actinomycetes</taxon>
        <taxon>Micromonosporales</taxon>
        <taxon>Micromonosporaceae</taxon>
        <taxon>Actinoplanes</taxon>
    </lineage>
</organism>
<accession>A0A919NEW3</accession>
<dbReference type="AlphaFoldDB" id="A0A919NEW3"/>
<dbReference type="EMBL" id="BOMW01000080">
    <property type="protein sequence ID" value="GIF09300.1"/>
    <property type="molecule type" value="Genomic_DNA"/>
</dbReference>
<comment type="caution">
    <text evidence="2">The sequence shown here is derived from an EMBL/GenBank/DDBJ whole genome shotgun (WGS) entry which is preliminary data.</text>
</comment>
<dbReference type="Proteomes" id="UP000629619">
    <property type="component" value="Unassembled WGS sequence"/>
</dbReference>
<evidence type="ECO:0000256" key="1">
    <source>
        <dbReference type="SAM" id="MobiDB-lite"/>
    </source>
</evidence>
<protein>
    <submittedName>
        <fullName evidence="2">Uncharacterized protein</fullName>
    </submittedName>
</protein>
<feature type="compositionally biased region" description="Low complexity" evidence="1">
    <location>
        <begin position="17"/>
        <end position="29"/>
    </location>
</feature>
<proteinExistence type="predicted"/>
<evidence type="ECO:0000313" key="3">
    <source>
        <dbReference type="Proteomes" id="UP000629619"/>
    </source>
</evidence>
<reference evidence="2" key="1">
    <citation type="submission" date="2021-01" db="EMBL/GenBank/DDBJ databases">
        <title>Whole genome shotgun sequence of Actinoplanes siamensis NBRC 109076.</title>
        <authorList>
            <person name="Komaki H."/>
            <person name="Tamura T."/>
        </authorList>
    </citation>
    <scope>NUCLEOTIDE SEQUENCE</scope>
    <source>
        <strain evidence="2">NBRC 109076</strain>
    </source>
</reference>